<dbReference type="SUPFAM" id="SSF48264">
    <property type="entry name" value="Cytochrome P450"/>
    <property type="match status" value="1"/>
</dbReference>
<keyword evidence="7" id="KW-1133">Transmembrane helix</keyword>
<keyword evidence="5" id="KW-0408">Iron</keyword>
<evidence type="ECO:0000313" key="8">
    <source>
        <dbReference type="EMBL" id="PWA56234.1"/>
    </source>
</evidence>
<protein>
    <submittedName>
        <fullName evidence="8">Cytochrome P450</fullName>
    </submittedName>
</protein>
<sequence>METIISVQTFLLSSILSLTIFICIKWNLFHSHAKKNLPPSPPKMPLIGNMLQLGSSPHRSLHALSQKYGPLMLLHLGSKPTLVASSSEVAREILKTHDLSFSGRPNLQIPNILMYGSKDIVFSPYGEYWRQLKSIVVVHLLSNTRVKSFQNVREKEIGLMIDAIGESCGSLLEIRVLLKTFTNNIISRAAIGRTHDGLKLTNMLEKHVNLVTAFNIGSYIPWLSWIDQVSGLKGRAREIAKEVDMFLEDVVKKHVNTNRGVNGESDEPQDLLDILLDVQQNNTDDFVFQKNSIKAVILITSNTIF</sequence>
<keyword evidence="2" id="KW-0349">Heme</keyword>
<keyword evidence="3" id="KW-0479">Metal-binding</keyword>
<dbReference type="InterPro" id="IPR036396">
    <property type="entry name" value="Cyt_P450_sf"/>
</dbReference>
<dbReference type="STRING" id="35608.A0A2U1M4T3"/>
<keyword evidence="4" id="KW-0560">Oxidoreductase</keyword>
<proteinExistence type="inferred from homology"/>
<dbReference type="Gene3D" id="1.10.630.10">
    <property type="entry name" value="Cytochrome P450"/>
    <property type="match status" value="1"/>
</dbReference>
<evidence type="ECO:0000313" key="9">
    <source>
        <dbReference type="Proteomes" id="UP000245207"/>
    </source>
</evidence>
<dbReference type="InterPro" id="IPR002401">
    <property type="entry name" value="Cyt_P450_E_grp-I"/>
</dbReference>
<dbReference type="GO" id="GO:0016705">
    <property type="term" value="F:oxidoreductase activity, acting on paired donors, with incorporation or reduction of molecular oxygen"/>
    <property type="evidence" value="ECO:0007669"/>
    <property type="project" value="InterPro"/>
</dbReference>
<dbReference type="PANTHER" id="PTHR47955">
    <property type="entry name" value="CYTOCHROME P450 FAMILY 71 PROTEIN"/>
    <property type="match status" value="1"/>
</dbReference>
<dbReference type="EMBL" id="PKPP01006524">
    <property type="protein sequence ID" value="PWA56234.1"/>
    <property type="molecule type" value="Genomic_DNA"/>
</dbReference>
<dbReference type="PANTHER" id="PTHR47955:SF16">
    <property type="entry name" value="CYTOCHROME P450"/>
    <property type="match status" value="1"/>
</dbReference>
<accession>A0A2U1M4T3</accession>
<dbReference type="AlphaFoldDB" id="A0A2U1M4T3"/>
<dbReference type="GO" id="GO:0004497">
    <property type="term" value="F:monooxygenase activity"/>
    <property type="evidence" value="ECO:0007669"/>
    <property type="project" value="UniProtKB-KW"/>
</dbReference>
<dbReference type="GO" id="GO:0051762">
    <property type="term" value="P:sesquiterpene biosynthetic process"/>
    <property type="evidence" value="ECO:0007669"/>
    <property type="project" value="UniProtKB-ARBA"/>
</dbReference>
<name>A0A2U1M4T3_ARTAN</name>
<organism evidence="8 9">
    <name type="scientific">Artemisia annua</name>
    <name type="common">Sweet wormwood</name>
    <dbReference type="NCBI Taxonomy" id="35608"/>
    <lineage>
        <taxon>Eukaryota</taxon>
        <taxon>Viridiplantae</taxon>
        <taxon>Streptophyta</taxon>
        <taxon>Embryophyta</taxon>
        <taxon>Tracheophyta</taxon>
        <taxon>Spermatophyta</taxon>
        <taxon>Magnoliopsida</taxon>
        <taxon>eudicotyledons</taxon>
        <taxon>Gunneridae</taxon>
        <taxon>Pentapetalae</taxon>
        <taxon>asterids</taxon>
        <taxon>campanulids</taxon>
        <taxon>Asterales</taxon>
        <taxon>Asteraceae</taxon>
        <taxon>Asteroideae</taxon>
        <taxon>Anthemideae</taxon>
        <taxon>Artemisiinae</taxon>
        <taxon>Artemisia</taxon>
    </lineage>
</organism>
<evidence type="ECO:0000256" key="5">
    <source>
        <dbReference type="ARBA" id="ARBA00023004"/>
    </source>
</evidence>
<keyword evidence="7" id="KW-0472">Membrane</keyword>
<gene>
    <name evidence="8" type="ORF">CTI12_AA418480</name>
</gene>
<reference evidence="8 9" key="1">
    <citation type="journal article" date="2018" name="Mol. Plant">
        <title>The genome of Artemisia annua provides insight into the evolution of Asteraceae family and artemisinin biosynthesis.</title>
        <authorList>
            <person name="Shen Q."/>
            <person name="Zhang L."/>
            <person name="Liao Z."/>
            <person name="Wang S."/>
            <person name="Yan T."/>
            <person name="Shi P."/>
            <person name="Liu M."/>
            <person name="Fu X."/>
            <person name="Pan Q."/>
            <person name="Wang Y."/>
            <person name="Lv Z."/>
            <person name="Lu X."/>
            <person name="Zhang F."/>
            <person name="Jiang W."/>
            <person name="Ma Y."/>
            <person name="Chen M."/>
            <person name="Hao X."/>
            <person name="Li L."/>
            <person name="Tang Y."/>
            <person name="Lv G."/>
            <person name="Zhou Y."/>
            <person name="Sun X."/>
            <person name="Brodelius P.E."/>
            <person name="Rose J.K.C."/>
            <person name="Tang K."/>
        </authorList>
    </citation>
    <scope>NUCLEOTIDE SEQUENCE [LARGE SCALE GENOMIC DNA]</scope>
    <source>
        <strain evidence="9">cv. Huhao1</strain>
        <tissue evidence="8">Leaf</tissue>
    </source>
</reference>
<feature type="transmembrane region" description="Helical" evidence="7">
    <location>
        <begin position="6"/>
        <end position="28"/>
    </location>
</feature>
<dbReference type="GO" id="GO:0005506">
    <property type="term" value="F:iron ion binding"/>
    <property type="evidence" value="ECO:0007669"/>
    <property type="project" value="InterPro"/>
</dbReference>
<comment type="caution">
    <text evidence="8">The sequence shown here is derived from an EMBL/GenBank/DDBJ whole genome shotgun (WGS) entry which is preliminary data.</text>
</comment>
<evidence type="ECO:0000256" key="7">
    <source>
        <dbReference type="SAM" id="Phobius"/>
    </source>
</evidence>
<dbReference type="GO" id="GO:0020037">
    <property type="term" value="F:heme binding"/>
    <property type="evidence" value="ECO:0007669"/>
    <property type="project" value="InterPro"/>
</dbReference>
<evidence type="ECO:0000256" key="1">
    <source>
        <dbReference type="ARBA" id="ARBA00010617"/>
    </source>
</evidence>
<dbReference type="PRINTS" id="PR00463">
    <property type="entry name" value="EP450I"/>
</dbReference>
<dbReference type="Pfam" id="PF00067">
    <property type="entry name" value="p450"/>
    <property type="match status" value="1"/>
</dbReference>
<keyword evidence="7" id="KW-0812">Transmembrane</keyword>
<evidence type="ECO:0000256" key="3">
    <source>
        <dbReference type="ARBA" id="ARBA00022723"/>
    </source>
</evidence>
<evidence type="ECO:0000256" key="4">
    <source>
        <dbReference type="ARBA" id="ARBA00023002"/>
    </source>
</evidence>
<dbReference type="Proteomes" id="UP000245207">
    <property type="component" value="Unassembled WGS sequence"/>
</dbReference>
<comment type="similarity">
    <text evidence="1">Belongs to the cytochrome P450 family.</text>
</comment>
<dbReference type="InterPro" id="IPR001128">
    <property type="entry name" value="Cyt_P450"/>
</dbReference>
<keyword evidence="9" id="KW-1185">Reference proteome</keyword>
<dbReference type="OrthoDB" id="1194386at2759"/>
<evidence type="ECO:0000256" key="2">
    <source>
        <dbReference type="ARBA" id="ARBA00022617"/>
    </source>
</evidence>
<keyword evidence="6" id="KW-0503">Monooxygenase</keyword>
<evidence type="ECO:0000256" key="6">
    <source>
        <dbReference type="ARBA" id="ARBA00023033"/>
    </source>
</evidence>